<evidence type="ECO:0000256" key="2">
    <source>
        <dbReference type="ARBA" id="ARBA00022786"/>
    </source>
</evidence>
<dbReference type="InterPro" id="IPR032675">
    <property type="entry name" value="LRR_dom_sf"/>
</dbReference>
<dbReference type="PANTHER" id="PTHR20933:SF4">
    <property type="entry name" value="F-BOX INVOLVED IN POLYQ PATHOGENESIS, ISOFORM A"/>
    <property type="match status" value="1"/>
</dbReference>
<gene>
    <name evidence="6" type="primary">FBXO39</name>
</gene>
<feature type="domain" description="F-box" evidence="5">
    <location>
        <begin position="9"/>
        <end position="55"/>
    </location>
</feature>
<protein>
    <recommendedName>
        <fullName evidence="4">F-box only protein 39</fullName>
    </recommendedName>
</protein>
<dbReference type="FunFam" id="3.80.10.10:FF:000237">
    <property type="entry name" value="F-box only protein 39"/>
    <property type="match status" value="1"/>
</dbReference>
<organism evidence="6 7">
    <name type="scientific">Dromaius novaehollandiae</name>
    <name type="common">Emu</name>
    <dbReference type="NCBI Taxonomy" id="8790"/>
    <lineage>
        <taxon>Eukaryota</taxon>
        <taxon>Metazoa</taxon>
        <taxon>Chordata</taxon>
        <taxon>Craniata</taxon>
        <taxon>Vertebrata</taxon>
        <taxon>Euteleostomi</taxon>
        <taxon>Archelosauria</taxon>
        <taxon>Archosauria</taxon>
        <taxon>Dinosauria</taxon>
        <taxon>Saurischia</taxon>
        <taxon>Theropoda</taxon>
        <taxon>Coelurosauria</taxon>
        <taxon>Aves</taxon>
        <taxon>Palaeognathae</taxon>
        <taxon>Casuariiformes</taxon>
        <taxon>Dromaiidae</taxon>
        <taxon>Dromaius</taxon>
    </lineage>
</organism>
<proteinExistence type="predicted"/>
<sequence length="495" mass="57187">MEDDSDPEQSCWAGLPDVCLRHIFHWLDDRDRSRAALVCKKWSRAMYSGSLWRTRTITFNGRPSRAHTFEFETALWYVKKFGKYLEHLEIKLLNPYNAVLTRKFQVTMRGLLSHLGKCNSRLVSLSIQHLELDRVVWKSMVRAQFIKNLGTFLKRMSKHLDYLNLKGARVTLEEGCDLLNSLSYLRNKSFISEVNIEDFFSLHLPIYSSTLFHQAVSKFHSLVILTFNYNCISDELLDILCKHSGHSLRTLNIKCHIHDPHGQVVWGMSWANLAKRAPRLNVNFFFERVMKHDHLARILLVEIPVRSISLRSCYFSDPDWTMRPTLINLLPAYRHVLQKLTLEVNNDHELLDDELLQLILSCKRLFFLKVWAFLSVTFMEKLLQNRAEKKCILTTIKKSGFAQHRQGLFPAALQGLHGASLLCAGGAAGRLGPAPPFPQETWEREYSGMEKQRLLSLAVRGKKRKKIMQVHGASSLHSHTSCHTRISKGVIKKQK</sequence>
<keyword evidence="7" id="KW-1185">Reference proteome</keyword>
<name>A0A8C4PB55_DRONO</name>
<dbReference type="Proteomes" id="UP000694423">
    <property type="component" value="Unplaced"/>
</dbReference>
<dbReference type="InterPro" id="IPR001810">
    <property type="entry name" value="F-box_dom"/>
</dbReference>
<dbReference type="Gene3D" id="1.20.1280.50">
    <property type="match status" value="1"/>
</dbReference>
<reference evidence="6" key="1">
    <citation type="submission" date="2025-08" db="UniProtKB">
        <authorList>
            <consortium name="Ensembl"/>
        </authorList>
    </citation>
    <scope>IDENTIFICATION</scope>
</reference>
<dbReference type="SUPFAM" id="SSF81383">
    <property type="entry name" value="F-box domain"/>
    <property type="match status" value="1"/>
</dbReference>
<comment type="function">
    <text evidence="1">Substrate-recognition component of the SCF (SKP1-CUL1-F-box protein)-type E3 ubiquitin ligase complex.</text>
</comment>
<dbReference type="PANTHER" id="PTHR20933">
    <property type="entry name" value="F-BOX ONLY PROTEIN 33"/>
    <property type="match status" value="1"/>
</dbReference>
<dbReference type="SMART" id="SM00256">
    <property type="entry name" value="FBOX"/>
    <property type="match status" value="1"/>
</dbReference>
<dbReference type="SUPFAM" id="SSF52047">
    <property type="entry name" value="RNI-like"/>
    <property type="match status" value="1"/>
</dbReference>
<dbReference type="Pfam" id="PF12937">
    <property type="entry name" value="F-box-like"/>
    <property type="match status" value="1"/>
</dbReference>
<evidence type="ECO:0000256" key="1">
    <source>
        <dbReference type="ARBA" id="ARBA00003437"/>
    </source>
</evidence>
<reference evidence="6" key="2">
    <citation type="submission" date="2025-09" db="UniProtKB">
        <authorList>
            <consortium name="Ensembl"/>
        </authorList>
    </citation>
    <scope>IDENTIFICATION</scope>
</reference>
<evidence type="ECO:0000313" key="7">
    <source>
        <dbReference type="Proteomes" id="UP000694423"/>
    </source>
</evidence>
<dbReference type="PROSITE" id="PS50181">
    <property type="entry name" value="FBOX"/>
    <property type="match status" value="1"/>
</dbReference>
<dbReference type="GO" id="GO:0031398">
    <property type="term" value="P:positive regulation of protein ubiquitination"/>
    <property type="evidence" value="ECO:0007669"/>
    <property type="project" value="TreeGrafter"/>
</dbReference>
<dbReference type="InterPro" id="IPR036047">
    <property type="entry name" value="F-box-like_dom_sf"/>
</dbReference>
<dbReference type="FunFam" id="1.20.1280.50:FF:000027">
    <property type="entry name" value="F-box only protein 39"/>
    <property type="match status" value="1"/>
</dbReference>
<evidence type="ECO:0000256" key="4">
    <source>
        <dbReference type="ARBA" id="ARBA00068850"/>
    </source>
</evidence>
<accession>A0A8C4PB55</accession>
<dbReference type="AlphaFoldDB" id="A0A8C4PB55"/>
<dbReference type="Ensembl" id="ENSDNVT00000024282.1">
    <property type="protein sequence ID" value="ENSDNVP00000020153.1"/>
    <property type="gene ID" value="ENSDNVG00000014100.1"/>
</dbReference>
<keyword evidence="2" id="KW-0833">Ubl conjugation pathway</keyword>
<dbReference type="CDD" id="cd22108">
    <property type="entry name" value="F-box_FBXO39"/>
    <property type="match status" value="1"/>
</dbReference>
<evidence type="ECO:0000256" key="3">
    <source>
        <dbReference type="ARBA" id="ARBA00062469"/>
    </source>
</evidence>
<dbReference type="Gene3D" id="3.80.10.10">
    <property type="entry name" value="Ribonuclease Inhibitor"/>
    <property type="match status" value="1"/>
</dbReference>
<comment type="subunit">
    <text evidence="3">Directly interacts with SKP1 and CUL1.</text>
</comment>
<evidence type="ECO:0000313" key="6">
    <source>
        <dbReference type="Ensembl" id="ENSDNVP00000020153.1"/>
    </source>
</evidence>
<evidence type="ECO:0000259" key="5">
    <source>
        <dbReference type="PROSITE" id="PS50181"/>
    </source>
</evidence>